<gene>
    <name evidence="2" type="ORF">BDFB_009437</name>
</gene>
<feature type="region of interest" description="Disordered" evidence="1">
    <location>
        <begin position="527"/>
        <end position="565"/>
    </location>
</feature>
<feature type="compositionally biased region" description="Polar residues" evidence="1">
    <location>
        <begin position="605"/>
        <end position="618"/>
    </location>
</feature>
<name>A0A482VIC3_ASBVE</name>
<feature type="compositionally biased region" description="Polar residues" evidence="1">
    <location>
        <begin position="45"/>
        <end position="57"/>
    </location>
</feature>
<feature type="compositionally biased region" description="Basic and acidic residues" evidence="1">
    <location>
        <begin position="238"/>
        <end position="249"/>
    </location>
</feature>
<evidence type="ECO:0000256" key="1">
    <source>
        <dbReference type="SAM" id="MobiDB-lite"/>
    </source>
</evidence>
<feature type="region of interest" description="Disordered" evidence="1">
    <location>
        <begin position="605"/>
        <end position="631"/>
    </location>
</feature>
<protein>
    <recommendedName>
        <fullName evidence="4">Adenomatous polyposis coli protein</fullName>
    </recommendedName>
</protein>
<feature type="compositionally biased region" description="Polar residues" evidence="1">
    <location>
        <begin position="956"/>
        <end position="977"/>
    </location>
</feature>
<feature type="compositionally biased region" description="Polar residues" evidence="1">
    <location>
        <begin position="985"/>
        <end position="997"/>
    </location>
</feature>
<dbReference type="Proteomes" id="UP000292052">
    <property type="component" value="Unassembled WGS sequence"/>
</dbReference>
<sequence length="1124" mass="123249">QSQIPEEKPAVTCKTPTKIPLPRSLPRPIPSSNVSHRNDTVDGIDSSSEIAMNNSETSAKKVAKSNIGRPTSGLPRRSLQHSTPIKSGNTRRDDGPSEACKVQNIDTRKKEDASLGDDTPQIASSSAECSLPALNCFSDPSMSGIDQVNLNISQENNTAGAETPKSSSTESPEDCYNSYLSPEACVNFSLKDDRDRLLERSCEESNLVDNRMLDPDAMIESLDRFTAELVSQASHLQQSKEEDKYKDNTWNEDTSPNEVTFPSISGSAPNVITFDSNESTAPEAEEAPKEMESNDFSSINTSTMTESTLILIEATKMAKVFKNEAEMSNSISSVASLELDKVQPPSLLDSLTNSGASLDKSPKLTSRKKSLPRGLMVRRALSNSLNNASSLESLENHSLSNLDQMNPPSAMADVLDMEGSITSVASLPSENAEVKTDFVINGAVNKNNLTKPGNIINLLMNNSHLNSVSDLENINPPSIFNEITDLCNSLADVPTEAIGSETEMFEDCYTHVLQTEDDVTEFSDANSATPIQSDLGSSSPEISPKKNKSLVKPMTSKQRRNLARDRYKTYTVAAEMVMKEEEDKQSSSEDFKTVDCDSENYKSVLESSPTYSVKSSKLTPKEKRQQDRSRFETRVVEEAITDILQQPVIGEVTPPQTSPSTSPARSKLSIRRNFMQKRLENKDRFKTQTLNESSFSPELSASPNSGEIDIHLLVQKEANLVLKSLRETRTSTTDELLDCETLSLVSNDDDSEHNSGSPINYRTYHKSWGLKKNVPVIEPLTNPEPEDRLSHENDDEEEQKPAKPKIIKPPEKPQEEEEAVVVVEEEPPPGKGIRGRRKPLYSKPTLGNKIAPKTLKPIKNMTSNLVKNVTSSIKSVKQTSRGVISKPPVPQSRIASAKSSSPKTSPKPKPLERQGTFTKDEPATPKSRIPTPGSAGKTPAKPSKIPAKPMIPRGVNSASSDRANRNVRTSYGRSTSADSRDTPTSRRIQNSTSSQSLKSDRPGTAKKSAIPHPAQRAGSNSSLNSNGTSAKKQVTSKIASLWKKIEESKNKPPAKKDTRVWIQGQESSQLIRSNTFDNKNGVTLRNRTQETDSEKRVSRLGSFIVMDDEDGVRMQQIINAAATE</sequence>
<evidence type="ECO:0008006" key="4">
    <source>
        <dbReference type="Google" id="ProtNLM"/>
    </source>
</evidence>
<feature type="non-terminal residue" evidence="2">
    <location>
        <position position="1"/>
    </location>
</feature>
<dbReference type="AlphaFoldDB" id="A0A482VIC3"/>
<feature type="compositionally biased region" description="Polar residues" evidence="1">
    <location>
        <begin position="872"/>
        <end position="882"/>
    </location>
</feature>
<feature type="region of interest" description="Disordered" evidence="1">
    <location>
        <begin position="777"/>
        <end position="860"/>
    </location>
</feature>
<accession>A0A482VIC3</accession>
<feature type="compositionally biased region" description="Basic and acidic residues" evidence="1">
    <location>
        <begin position="619"/>
        <end position="631"/>
    </location>
</feature>
<feature type="compositionally biased region" description="Acidic residues" evidence="1">
    <location>
        <begin position="814"/>
        <end position="827"/>
    </location>
</feature>
<feature type="compositionally biased region" description="Polar residues" evidence="1">
    <location>
        <begin position="527"/>
        <end position="541"/>
    </location>
</feature>
<dbReference type="EMBL" id="QDEB01096653">
    <property type="protein sequence ID" value="RZC32515.1"/>
    <property type="molecule type" value="Genomic_DNA"/>
</dbReference>
<feature type="region of interest" description="Disordered" evidence="1">
    <location>
        <begin position="872"/>
        <end position="1036"/>
    </location>
</feature>
<feature type="compositionally biased region" description="Polar residues" evidence="1">
    <location>
        <begin position="251"/>
        <end position="275"/>
    </location>
</feature>
<dbReference type="STRING" id="1661398.A0A482VIC3"/>
<feature type="region of interest" description="Disordered" evidence="1">
    <location>
        <begin position="233"/>
        <end position="300"/>
    </location>
</feature>
<evidence type="ECO:0000313" key="2">
    <source>
        <dbReference type="EMBL" id="RZC32515.1"/>
    </source>
</evidence>
<feature type="compositionally biased region" description="Polar residues" evidence="1">
    <location>
        <begin position="1027"/>
        <end position="1036"/>
    </location>
</feature>
<dbReference type="OrthoDB" id="5918429at2759"/>
<reference evidence="2 3" key="1">
    <citation type="submission" date="2017-03" db="EMBL/GenBank/DDBJ databases">
        <title>Genome of the blue death feigning beetle - Asbolus verrucosus.</title>
        <authorList>
            <person name="Rider S.D."/>
        </authorList>
    </citation>
    <scope>NUCLEOTIDE SEQUENCE [LARGE SCALE GENOMIC DNA]</scope>
    <source>
        <strain evidence="2">Butters</strain>
        <tissue evidence="2">Head and leg muscle</tissue>
    </source>
</reference>
<feature type="region of interest" description="Disordered" evidence="1">
    <location>
        <begin position="1"/>
        <end position="126"/>
    </location>
</feature>
<proteinExistence type="predicted"/>
<keyword evidence="3" id="KW-1185">Reference proteome</keyword>
<organism evidence="2 3">
    <name type="scientific">Asbolus verrucosus</name>
    <name type="common">Desert ironclad beetle</name>
    <dbReference type="NCBI Taxonomy" id="1661398"/>
    <lineage>
        <taxon>Eukaryota</taxon>
        <taxon>Metazoa</taxon>
        <taxon>Ecdysozoa</taxon>
        <taxon>Arthropoda</taxon>
        <taxon>Hexapoda</taxon>
        <taxon>Insecta</taxon>
        <taxon>Pterygota</taxon>
        <taxon>Neoptera</taxon>
        <taxon>Endopterygota</taxon>
        <taxon>Coleoptera</taxon>
        <taxon>Polyphaga</taxon>
        <taxon>Cucujiformia</taxon>
        <taxon>Tenebrionidae</taxon>
        <taxon>Pimeliinae</taxon>
        <taxon>Asbolus</taxon>
    </lineage>
</organism>
<comment type="caution">
    <text evidence="2">The sequence shown here is derived from an EMBL/GenBank/DDBJ whole genome shotgun (WGS) entry which is preliminary data.</text>
</comment>
<feature type="region of interest" description="Disordered" evidence="1">
    <location>
        <begin position="348"/>
        <end position="372"/>
    </location>
</feature>
<evidence type="ECO:0000313" key="3">
    <source>
        <dbReference type="Proteomes" id="UP000292052"/>
    </source>
</evidence>